<dbReference type="InterPro" id="IPR027417">
    <property type="entry name" value="P-loop_NTPase"/>
</dbReference>
<dbReference type="Pfam" id="PF00005">
    <property type="entry name" value="ABC_tran"/>
    <property type="match status" value="1"/>
</dbReference>
<comment type="caution">
    <text evidence="10">The sequence shown here is derived from an EMBL/GenBank/DDBJ whole genome shotgun (WGS) entry which is preliminary data.</text>
</comment>
<evidence type="ECO:0000259" key="9">
    <source>
        <dbReference type="PROSITE" id="PS50929"/>
    </source>
</evidence>
<dbReference type="GO" id="GO:0005524">
    <property type="term" value="F:ATP binding"/>
    <property type="evidence" value="ECO:0007669"/>
    <property type="project" value="UniProtKB-KW"/>
</dbReference>
<evidence type="ECO:0000256" key="6">
    <source>
        <dbReference type="ARBA" id="ARBA00023136"/>
    </source>
</evidence>
<evidence type="ECO:0000256" key="5">
    <source>
        <dbReference type="ARBA" id="ARBA00022989"/>
    </source>
</evidence>
<evidence type="ECO:0000256" key="1">
    <source>
        <dbReference type="ARBA" id="ARBA00004651"/>
    </source>
</evidence>
<dbReference type="InterPro" id="IPR011527">
    <property type="entry name" value="ABC1_TM_dom"/>
</dbReference>
<reference evidence="10 11" key="1">
    <citation type="submission" date="2019-02" db="EMBL/GenBank/DDBJ databases">
        <title>Kribbella capetownensis sp. nov. and Kribbella speibonae sp. nov., isolated from soil.</title>
        <authorList>
            <person name="Curtis S.M."/>
            <person name="Norton I."/>
            <person name="Everest G.J."/>
            <person name="Meyers P.R."/>
        </authorList>
    </citation>
    <scope>NUCLEOTIDE SEQUENCE [LARGE SCALE GENOMIC DNA]</scope>
    <source>
        <strain evidence="10 11">SK5</strain>
    </source>
</reference>
<comment type="subcellular location">
    <subcellularLocation>
        <location evidence="1">Cell membrane</location>
        <topology evidence="1">Multi-pass membrane protein</topology>
    </subcellularLocation>
</comment>
<feature type="domain" description="ABC transporter" evidence="8">
    <location>
        <begin position="314"/>
        <end position="501"/>
    </location>
</feature>
<dbReference type="Gene3D" id="3.40.50.300">
    <property type="entry name" value="P-loop containing nucleotide triphosphate hydrolases"/>
    <property type="match status" value="1"/>
</dbReference>
<keyword evidence="4 10" id="KW-0067">ATP-binding</keyword>
<feature type="transmembrane region" description="Helical" evidence="7">
    <location>
        <begin position="147"/>
        <end position="166"/>
    </location>
</feature>
<dbReference type="PANTHER" id="PTHR24221">
    <property type="entry name" value="ATP-BINDING CASSETTE SUB-FAMILY B"/>
    <property type="match status" value="1"/>
</dbReference>
<evidence type="ECO:0000313" key="11">
    <source>
        <dbReference type="Proteomes" id="UP000292385"/>
    </source>
</evidence>
<dbReference type="SUPFAM" id="SSF90123">
    <property type="entry name" value="ABC transporter transmembrane region"/>
    <property type="match status" value="1"/>
</dbReference>
<keyword evidence="2 7" id="KW-0812">Transmembrane</keyword>
<gene>
    <name evidence="10" type="ORF">E0H58_37885</name>
</gene>
<dbReference type="InterPro" id="IPR036640">
    <property type="entry name" value="ABC1_TM_sf"/>
</dbReference>
<protein>
    <submittedName>
        <fullName evidence="10">ATP-binding cassette domain-containing protein</fullName>
    </submittedName>
</protein>
<proteinExistence type="predicted"/>
<dbReference type="InterPro" id="IPR003593">
    <property type="entry name" value="AAA+_ATPase"/>
</dbReference>
<dbReference type="SUPFAM" id="SSF52540">
    <property type="entry name" value="P-loop containing nucleoside triphosphate hydrolases"/>
    <property type="match status" value="1"/>
</dbReference>
<dbReference type="PROSITE" id="PS50929">
    <property type="entry name" value="ABC_TM1F"/>
    <property type="match status" value="1"/>
</dbReference>
<evidence type="ECO:0000259" key="8">
    <source>
        <dbReference type="PROSITE" id="PS50893"/>
    </source>
</evidence>
<keyword evidence="6 7" id="KW-0472">Membrane</keyword>
<sequence>MKAHRLAAAGLLLAVLAEACSVGLLGLSGWFIAAAAVAGGSAYSAFSYLAPSGGVRAFAVSRIAMGYANRVVLHAAALRRIGATRLAVYDRAAGSEVTSWSGQTLDRVMADADTTGMALIQVHTPVVVGAVMTAGGCVAIVLAGYPAVALALVVAVIVCAVFAATARRTEDTSRGLVRTELVAAVEAWPEMASLGAADQLADRTLQRLAAFEDQRNRQAATTARAIGGTRVVTAVAQLLTVLLTARAGATASRLVFVALLAAGVLANAERLVPAASAWARARLADARLASVGGDDPRRPRPACTFRASYDGHSLAVSGYQLSETPTRPAHELGFTAAAGETVVVTGPSGSGKTLLLGAITTALRDQPATTAAVLAEDYLFTGTVAGNIRLADPAATETGITELVTAMGLHRAGLTPRTRVGVGGRTLSGGEQRRLHLARALAVHPDVLLVDEPTTGLDSRIAAAVLTEIRRHLPHAVLLLAMHEAPADPLTVGAGWITVSLG</sequence>
<dbReference type="Proteomes" id="UP000292385">
    <property type="component" value="Unassembled WGS sequence"/>
</dbReference>
<dbReference type="PROSITE" id="PS50893">
    <property type="entry name" value="ABC_TRANSPORTER_2"/>
    <property type="match status" value="1"/>
</dbReference>
<keyword evidence="3" id="KW-0547">Nucleotide-binding</keyword>
<feature type="domain" description="ABC transmembrane type-1" evidence="9">
    <location>
        <begin position="8"/>
        <end position="280"/>
    </location>
</feature>
<name>A0ABY1ZT83_9ACTN</name>
<dbReference type="PANTHER" id="PTHR24221:SF654">
    <property type="entry name" value="ATP-BINDING CASSETTE SUB-FAMILY B MEMBER 6"/>
    <property type="match status" value="1"/>
</dbReference>
<evidence type="ECO:0000256" key="7">
    <source>
        <dbReference type="SAM" id="Phobius"/>
    </source>
</evidence>
<evidence type="ECO:0000256" key="4">
    <source>
        <dbReference type="ARBA" id="ARBA00022840"/>
    </source>
</evidence>
<evidence type="ECO:0000256" key="3">
    <source>
        <dbReference type="ARBA" id="ARBA00022741"/>
    </source>
</evidence>
<organism evidence="10 11">
    <name type="scientific">Kribbella speibonae</name>
    <dbReference type="NCBI Taxonomy" id="1572660"/>
    <lineage>
        <taxon>Bacteria</taxon>
        <taxon>Bacillati</taxon>
        <taxon>Actinomycetota</taxon>
        <taxon>Actinomycetes</taxon>
        <taxon>Propionibacteriales</taxon>
        <taxon>Kribbellaceae</taxon>
        <taxon>Kribbella</taxon>
    </lineage>
</organism>
<dbReference type="EMBL" id="SJJY01000012">
    <property type="protein sequence ID" value="TCC16860.1"/>
    <property type="molecule type" value="Genomic_DNA"/>
</dbReference>
<dbReference type="InterPro" id="IPR003439">
    <property type="entry name" value="ABC_transporter-like_ATP-bd"/>
</dbReference>
<dbReference type="Gene3D" id="1.20.1560.10">
    <property type="entry name" value="ABC transporter type 1, transmembrane domain"/>
    <property type="match status" value="1"/>
</dbReference>
<evidence type="ECO:0000313" key="10">
    <source>
        <dbReference type="EMBL" id="TCC16860.1"/>
    </source>
</evidence>
<evidence type="ECO:0000256" key="2">
    <source>
        <dbReference type="ARBA" id="ARBA00022692"/>
    </source>
</evidence>
<dbReference type="SMART" id="SM00382">
    <property type="entry name" value="AAA"/>
    <property type="match status" value="1"/>
</dbReference>
<feature type="transmembrane region" description="Helical" evidence="7">
    <location>
        <begin position="117"/>
        <end position="141"/>
    </location>
</feature>
<keyword evidence="11" id="KW-1185">Reference proteome</keyword>
<dbReference type="InterPro" id="IPR039421">
    <property type="entry name" value="Type_1_exporter"/>
</dbReference>
<accession>A0ABY1ZT83</accession>
<keyword evidence="5 7" id="KW-1133">Transmembrane helix</keyword>
<dbReference type="RefSeq" id="WP_131467733.1">
    <property type="nucleotide sequence ID" value="NZ_SJJY01000012.1"/>
</dbReference>